<dbReference type="RefSeq" id="WP_076476185.1">
    <property type="nucleotide sequence ID" value="NZ_FTNT01000001.1"/>
</dbReference>
<gene>
    <name evidence="3" type="ORF">SAMN05445060_0565</name>
</gene>
<dbReference type="AlphaFoldDB" id="A0A1N7D3P9"/>
<dbReference type="GO" id="GO:0051701">
    <property type="term" value="P:biological process involved in interaction with host"/>
    <property type="evidence" value="ECO:0007669"/>
    <property type="project" value="TreeGrafter"/>
</dbReference>
<name>A0A1N7D3P9_9NOCA</name>
<dbReference type="STRING" id="1344003.SAMN05445060_0565"/>
<evidence type="ECO:0000313" key="4">
    <source>
        <dbReference type="Proteomes" id="UP000186218"/>
    </source>
</evidence>
<dbReference type="InterPro" id="IPR024516">
    <property type="entry name" value="Mce_C"/>
</dbReference>
<dbReference type="PANTHER" id="PTHR33371">
    <property type="entry name" value="INTERMEMBRANE PHOSPHOLIPID TRANSPORT SYSTEM BINDING PROTEIN MLAD-RELATED"/>
    <property type="match status" value="1"/>
</dbReference>
<sequence>MRGLLGPLVKLVVFAVVTVVATALLGITMANSGTSGDDDFTAIFSDAVLLNKGDDVRVAGVRVGQVTEVKIHDRSQAEVKFNVNRKTLPDGVQAYIRFKNLQGQRYVALEKGAGDPSSTISSGSTIPLSQTHPSLNLNDLFNGLKPLFQQLTADDVNKLSNEIIQVFQGESGTVSELISDTSSLTNTLADRDRVIGELITNLTTVLKTVNDHDDQFTSLLQNTSAFVSGLAAQRGSVGSAITSLANLTGVTNSILSPTRPAIQGSISALNQVAGVINSRQKDLEKTLSTLPVKAQKIGRAATFGSWFQFYLCGLDIVAGNGKSTVLTQPLVPLPDINHVLYTNAATRCWSDNRPG</sequence>
<organism evidence="3 4">
    <name type="scientific">Williamsia sterculiae</name>
    <dbReference type="NCBI Taxonomy" id="1344003"/>
    <lineage>
        <taxon>Bacteria</taxon>
        <taxon>Bacillati</taxon>
        <taxon>Actinomycetota</taxon>
        <taxon>Actinomycetes</taxon>
        <taxon>Mycobacteriales</taxon>
        <taxon>Nocardiaceae</taxon>
        <taxon>Williamsia</taxon>
    </lineage>
</organism>
<accession>A0A1N7D3P9</accession>
<dbReference type="PANTHER" id="PTHR33371:SF17">
    <property type="entry name" value="MCE-FAMILY PROTEIN MCE1B"/>
    <property type="match status" value="1"/>
</dbReference>
<proteinExistence type="predicted"/>
<dbReference type="Pfam" id="PF11887">
    <property type="entry name" value="Mce4_CUP1"/>
    <property type="match status" value="1"/>
</dbReference>
<dbReference type="InterPro" id="IPR005693">
    <property type="entry name" value="Mce"/>
</dbReference>
<dbReference type="EMBL" id="FTNT01000001">
    <property type="protein sequence ID" value="SIR70508.1"/>
    <property type="molecule type" value="Genomic_DNA"/>
</dbReference>
<keyword evidence="4" id="KW-1185">Reference proteome</keyword>
<evidence type="ECO:0000313" key="3">
    <source>
        <dbReference type="EMBL" id="SIR70508.1"/>
    </source>
</evidence>
<feature type="domain" description="Mammalian cell entry C-terminal" evidence="2">
    <location>
        <begin position="119"/>
        <end position="299"/>
    </location>
</feature>
<dbReference type="NCBIfam" id="TIGR00996">
    <property type="entry name" value="Mtu_fam_mce"/>
    <property type="match status" value="1"/>
</dbReference>
<evidence type="ECO:0000259" key="2">
    <source>
        <dbReference type="Pfam" id="PF11887"/>
    </source>
</evidence>
<dbReference type="OrthoDB" id="338143at2"/>
<dbReference type="InterPro" id="IPR003399">
    <property type="entry name" value="Mce/MlaD"/>
</dbReference>
<protein>
    <submittedName>
        <fullName evidence="3">Phospholipid/cholesterol/gamma-HCH transport system substrate-binding protein</fullName>
    </submittedName>
</protein>
<dbReference type="Pfam" id="PF02470">
    <property type="entry name" value="MlaD"/>
    <property type="match status" value="1"/>
</dbReference>
<dbReference type="GO" id="GO:0005576">
    <property type="term" value="C:extracellular region"/>
    <property type="evidence" value="ECO:0007669"/>
    <property type="project" value="TreeGrafter"/>
</dbReference>
<evidence type="ECO:0000259" key="1">
    <source>
        <dbReference type="Pfam" id="PF02470"/>
    </source>
</evidence>
<dbReference type="Proteomes" id="UP000186218">
    <property type="component" value="Unassembled WGS sequence"/>
</dbReference>
<reference evidence="3 4" key="1">
    <citation type="submission" date="2017-01" db="EMBL/GenBank/DDBJ databases">
        <authorList>
            <person name="Mah S.A."/>
            <person name="Swanson W.J."/>
            <person name="Moy G.W."/>
            <person name="Vacquier V.D."/>
        </authorList>
    </citation>
    <scope>NUCLEOTIDE SEQUENCE [LARGE SCALE GENOMIC DNA]</scope>
    <source>
        <strain evidence="3 4">CPCC 203464</strain>
    </source>
</reference>
<dbReference type="InterPro" id="IPR052336">
    <property type="entry name" value="MlaD_Phospholipid_Transporter"/>
</dbReference>
<feature type="domain" description="Mce/MlaD" evidence="1">
    <location>
        <begin position="40"/>
        <end position="112"/>
    </location>
</feature>